<accession>A0A4Y1QSX2</accession>
<feature type="region of interest" description="Disordered" evidence="1">
    <location>
        <begin position="356"/>
        <end position="400"/>
    </location>
</feature>
<dbReference type="Pfam" id="PF14383">
    <property type="entry name" value="VARLMGL"/>
    <property type="match status" value="1"/>
</dbReference>
<feature type="compositionally biased region" description="Basic and acidic residues" evidence="1">
    <location>
        <begin position="629"/>
        <end position="640"/>
    </location>
</feature>
<feature type="compositionally biased region" description="Basic and acidic residues" evidence="1">
    <location>
        <begin position="588"/>
        <end position="600"/>
    </location>
</feature>
<dbReference type="PANTHER" id="PTHR34282:SF1">
    <property type="entry name" value="DUF3741 DOMAIN-CONTAINING PROTEIN"/>
    <property type="match status" value="1"/>
</dbReference>
<sequence length="1074" mass="121005">MEREAEAEADTHTHFKTKRSRKKLLKKKAWKRSFSKSQLLLRLEYKSGTRIVAALQVCKHNMAKRSDFAQKLLDDLRVRKEKMAAPQSSNRSNSMAIDAYAYSKQTHRGRGDMRTNGTIGSRTGNPQNNYRGSGRTPIIQEASNQIVAYGRDRSSGQVGDLSMALAFALENGGKLGRTDSSSRNTMLGFLNQFGRGSIDFRKLERKGSVNSYWGSTNQFPNLSNIHIEEISRGAQKLNQILRACSNGISVDKFSIEIGKELMKGAMDLEESLRMLVNLQEASEYMVSSQRKNRITLLDEDDEDDEDNTVKPAEQMQLDLPRFSFDKSSRHAHKIQEVRRTGLKQKVTAALTYSTEGSSFNHEKQGKITSTSVSQRKSVSYSPGVKNQSIFSDQKESKQEKERIPNVIAKLMGLNELPENENLKHTAQKVSSPKPKRESRATGQTIQETSKISGVRTKDIENLASTNRQKVVEGNKYPLLQNTSFVLQAEKGKIANNVSLEVVIHDGKSPWKDLEGPKPVKGPGKTTTKTDKQRKSPQIIKPDKPMGHNSFEAELVMQGKTGFKVLPSNQHKSQNNHEFQQPSMLWRSETPEEKRRGEVKEQQSAQQKLQSGKRGSETISKSISKGAVDLQKKQPHTDQARVNKRSMREAVAAVQSKGVPNGTYNGNVARRKSSAELNLSLKDFSPNDQGPEPAKENFGISPVMEERPVHVAPLQKAKSRGVNKSEIPGRIDEVVTRRNGTLNNLTRPLKRQTSILQEVAHRSHEKLGGHNVAEKVKTSRLKQAEPRIIKSNKSTSSIRPSALAQNIQKEAEQASTLYDFNELECRSLKEPQNLVPNDICQNSVLVTDIQQDQAPVFGDDECTTGPNTLNGTHEDSLDISHPVQLEHQKTFNWRKQEPLTESENRLKQIVIKSQLFLNTAEALFKLDIPFGILHDSGRNCSQDEDSKLTLDCGYEVMKRKGRRQELNVHPNCVKISISFIQTQSLDELVKQLHKDFEKLKLYGRNGKLECEAEEYVPKMLESDMYNLEPDISCMWDMGWDETMFAILEVDEVIKDLERLVLSGLVDELTRDLFHA</sequence>
<feature type="region of interest" description="Disordered" evidence="1">
    <location>
        <begin position="105"/>
        <end position="135"/>
    </location>
</feature>
<feature type="domain" description="DUF3741" evidence="2">
    <location>
        <begin position="396"/>
        <end position="419"/>
    </location>
</feature>
<proteinExistence type="predicted"/>
<feature type="region of interest" description="Disordered" evidence="1">
    <location>
        <begin position="418"/>
        <end position="445"/>
    </location>
</feature>
<feature type="region of interest" description="Disordered" evidence="1">
    <location>
        <begin position="564"/>
        <end position="647"/>
    </location>
</feature>
<feature type="compositionally biased region" description="Polar residues" evidence="1">
    <location>
        <begin position="566"/>
        <end position="582"/>
    </location>
</feature>
<reference evidence="3" key="1">
    <citation type="journal article" date="2019" name="Science">
        <title>Mutation of a bHLH transcription factor allowed almond domestication.</title>
        <authorList>
            <person name="Sanchez-Perez R."/>
            <person name="Pavan S."/>
            <person name="Mazzeo R."/>
            <person name="Moldovan C."/>
            <person name="Aiese Cigliano R."/>
            <person name="Del Cueto J."/>
            <person name="Ricciardi F."/>
            <person name="Lotti C."/>
            <person name="Ricciardi L."/>
            <person name="Dicenta F."/>
            <person name="Lopez-Marques R.L."/>
            <person name="Lindberg Moller B."/>
        </authorList>
    </citation>
    <scope>NUCLEOTIDE SEQUENCE</scope>
</reference>
<evidence type="ECO:0000259" key="2">
    <source>
        <dbReference type="Pfam" id="PF14383"/>
    </source>
</evidence>
<feature type="region of interest" description="Disordered" evidence="1">
    <location>
        <begin position="1"/>
        <end position="22"/>
    </location>
</feature>
<feature type="compositionally biased region" description="Polar residues" evidence="1">
    <location>
        <begin position="115"/>
        <end position="131"/>
    </location>
</feature>
<evidence type="ECO:0000256" key="1">
    <source>
        <dbReference type="SAM" id="MobiDB-lite"/>
    </source>
</evidence>
<name>A0A4Y1QSX2_PRUDU</name>
<feature type="compositionally biased region" description="Basic and acidic residues" evidence="1">
    <location>
        <begin position="1"/>
        <end position="13"/>
    </location>
</feature>
<dbReference type="InterPro" id="IPR032795">
    <property type="entry name" value="DUF3741-assoc"/>
</dbReference>
<evidence type="ECO:0000313" key="3">
    <source>
        <dbReference type="EMBL" id="BBG94921.1"/>
    </source>
</evidence>
<organism evidence="3">
    <name type="scientific">Prunus dulcis</name>
    <name type="common">Almond</name>
    <name type="synonym">Amygdalus dulcis</name>
    <dbReference type="NCBI Taxonomy" id="3755"/>
    <lineage>
        <taxon>Eukaryota</taxon>
        <taxon>Viridiplantae</taxon>
        <taxon>Streptophyta</taxon>
        <taxon>Embryophyta</taxon>
        <taxon>Tracheophyta</taxon>
        <taxon>Spermatophyta</taxon>
        <taxon>Magnoliopsida</taxon>
        <taxon>eudicotyledons</taxon>
        <taxon>Gunneridae</taxon>
        <taxon>Pentapetalae</taxon>
        <taxon>rosids</taxon>
        <taxon>fabids</taxon>
        <taxon>Rosales</taxon>
        <taxon>Rosaceae</taxon>
        <taxon>Amygdaloideae</taxon>
        <taxon>Amygdaleae</taxon>
        <taxon>Prunus</taxon>
    </lineage>
</organism>
<dbReference type="EMBL" id="AP019297">
    <property type="protein sequence ID" value="BBG94921.1"/>
    <property type="molecule type" value="Genomic_DNA"/>
</dbReference>
<feature type="region of interest" description="Disordered" evidence="1">
    <location>
        <begin position="507"/>
        <end position="547"/>
    </location>
</feature>
<feature type="compositionally biased region" description="Polar residues" evidence="1">
    <location>
        <begin position="366"/>
        <end position="391"/>
    </location>
</feature>
<dbReference type="PANTHER" id="PTHR34282">
    <property type="entry name" value="OS01G0228800 PROTEIN-RELATED"/>
    <property type="match status" value="1"/>
</dbReference>
<protein>
    <recommendedName>
        <fullName evidence="2">DUF3741 domain-containing protein</fullName>
    </recommendedName>
</protein>
<dbReference type="AlphaFoldDB" id="A0A4Y1QSX2"/>
<feature type="compositionally biased region" description="Basic and acidic residues" evidence="1">
    <location>
        <begin position="507"/>
        <end position="517"/>
    </location>
</feature>
<gene>
    <name evidence="3" type="ORF">Prudu_003322</name>
</gene>